<dbReference type="PANTHER" id="PTHR10046">
    <property type="entry name" value="ATP DEPENDENT LON PROTEASE FAMILY MEMBER"/>
    <property type="match status" value="1"/>
</dbReference>
<protein>
    <recommendedName>
        <fullName evidence="1">endopeptidase La</fullName>
        <ecNumber evidence="1">3.4.21.53</ecNumber>
    </recommendedName>
</protein>
<keyword evidence="1 5" id="KW-0378">Hydrolase</keyword>
<accession>A0ABV6ND82</accession>
<dbReference type="GO" id="GO:0006508">
    <property type="term" value="P:proteolysis"/>
    <property type="evidence" value="ECO:0007669"/>
    <property type="project" value="UniProtKB-KW"/>
</dbReference>
<dbReference type="EMBL" id="JBHLTR010000006">
    <property type="protein sequence ID" value="MFC0558719.1"/>
    <property type="molecule type" value="Genomic_DNA"/>
</dbReference>
<proteinExistence type="inferred from homology"/>
<dbReference type="PROSITE" id="PS50106">
    <property type="entry name" value="PDZ"/>
    <property type="match status" value="1"/>
</dbReference>
<dbReference type="Gene3D" id="3.30.230.10">
    <property type="match status" value="1"/>
</dbReference>
<name>A0ABV6ND82_9BACI</name>
<dbReference type="InterPro" id="IPR020568">
    <property type="entry name" value="Ribosomal_Su5_D2-typ_SF"/>
</dbReference>
<dbReference type="InterPro" id="IPR036034">
    <property type="entry name" value="PDZ_sf"/>
</dbReference>
<comment type="caution">
    <text evidence="5">The sequence shown here is derived from an EMBL/GenBank/DDBJ whole genome shotgun (WGS) entry which is preliminary data.</text>
</comment>
<feature type="transmembrane region" description="Helical" evidence="2">
    <location>
        <begin position="9"/>
        <end position="28"/>
    </location>
</feature>
<evidence type="ECO:0000313" key="5">
    <source>
        <dbReference type="EMBL" id="MFC0558719.1"/>
    </source>
</evidence>
<dbReference type="RefSeq" id="WP_273839736.1">
    <property type="nucleotide sequence ID" value="NZ_JAQQWT010000001.1"/>
</dbReference>
<feature type="active site" evidence="1">
    <location>
        <position position="239"/>
    </location>
</feature>
<dbReference type="PROSITE" id="PS51786">
    <property type="entry name" value="LON_PROTEOLYTIC"/>
    <property type="match status" value="1"/>
</dbReference>
<dbReference type="Pfam" id="PF05362">
    <property type="entry name" value="Lon_C"/>
    <property type="match status" value="1"/>
</dbReference>
<dbReference type="InterPro" id="IPR027065">
    <property type="entry name" value="Lon_Prtase"/>
</dbReference>
<keyword evidence="2" id="KW-1133">Transmembrane helix</keyword>
<evidence type="ECO:0000313" key="6">
    <source>
        <dbReference type="Proteomes" id="UP001589833"/>
    </source>
</evidence>
<comment type="catalytic activity">
    <reaction evidence="1">
        <text>Hydrolysis of proteins in presence of ATP.</text>
        <dbReference type="EC" id="3.4.21.53"/>
    </reaction>
</comment>
<dbReference type="InterPro" id="IPR001478">
    <property type="entry name" value="PDZ"/>
</dbReference>
<dbReference type="Pfam" id="PF13180">
    <property type="entry name" value="PDZ_2"/>
    <property type="match status" value="1"/>
</dbReference>
<evidence type="ECO:0000259" key="4">
    <source>
        <dbReference type="PROSITE" id="PS51786"/>
    </source>
</evidence>
<dbReference type="Gene3D" id="2.30.42.10">
    <property type="match status" value="1"/>
</dbReference>
<dbReference type="NCBIfam" id="NF041438">
    <property type="entry name" value="SepM_fam_S16"/>
    <property type="match status" value="1"/>
</dbReference>
<dbReference type="GO" id="GO:0008233">
    <property type="term" value="F:peptidase activity"/>
    <property type="evidence" value="ECO:0007669"/>
    <property type="project" value="UniProtKB-KW"/>
</dbReference>
<evidence type="ECO:0000256" key="2">
    <source>
        <dbReference type="SAM" id="Phobius"/>
    </source>
</evidence>
<dbReference type="InterPro" id="IPR014721">
    <property type="entry name" value="Ribsml_uS5_D2-typ_fold_subgr"/>
</dbReference>
<keyword evidence="2" id="KW-0472">Membrane</keyword>
<dbReference type="Proteomes" id="UP001589833">
    <property type="component" value="Unassembled WGS sequence"/>
</dbReference>
<dbReference type="SUPFAM" id="SSF50156">
    <property type="entry name" value="PDZ domain-like"/>
    <property type="match status" value="1"/>
</dbReference>
<feature type="domain" description="Lon proteolytic" evidence="4">
    <location>
        <begin position="233"/>
        <end position="341"/>
    </location>
</feature>
<gene>
    <name evidence="5" type="ORF">ACFFH4_06605</name>
</gene>
<feature type="active site" evidence="1">
    <location>
        <position position="284"/>
    </location>
</feature>
<dbReference type="SUPFAM" id="SSF54211">
    <property type="entry name" value="Ribosomal protein S5 domain 2-like"/>
    <property type="match status" value="1"/>
</dbReference>
<keyword evidence="2" id="KW-0812">Transmembrane</keyword>
<keyword evidence="1" id="KW-0720">Serine protease</keyword>
<evidence type="ECO:0000256" key="1">
    <source>
        <dbReference type="PROSITE-ProRule" id="PRU01122"/>
    </source>
</evidence>
<comment type="similarity">
    <text evidence="1">Belongs to the peptidase S16 family.</text>
</comment>
<keyword evidence="6" id="KW-1185">Reference proteome</keyword>
<dbReference type="SMART" id="SM00228">
    <property type="entry name" value="PDZ"/>
    <property type="match status" value="1"/>
</dbReference>
<keyword evidence="1 5" id="KW-0645">Protease</keyword>
<reference evidence="5 6" key="1">
    <citation type="submission" date="2024-09" db="EMBL/GenBank/DDBJ databases">
        <authorList>
            <person name="Sun Q."/>
            <person name="Mori K."/>
        </authorList>
    </citation>
    <scope>NUCLEOTIDE SEQUENCE [LARGE SCALE GENOMIC DNA]</scope>
    <source>
        <strain evidence="5 6">NCAIM B.02301</strain>
    </source>
</reference>
<organism evidence="5 6">
    <name type="scientific">Halalkalibacter alkalisediminis</name>
    <dbReference type="NCBI Taxonomy" id="935616"/>
    <lineage>
        <taxon>Bacteria</taxon>
        <taxon>Bacillati</taxon>
        <taxon>Bacillota</taxon>
        <taxon>Bacilli</taxon>
        <taxon>Bacillales</taxon>
        <taxon>Bacillaceae</taxon>
        <taxon>Halalkalibacter</taxon>
    </lineage>
</organism>
<evidence type="ECO:0000259" key="3">
    <source>
        <dbReference type="PROSITE" id="PS50106"/>
    </source>
</evidence>
<feature type="domain" description="PDZ" evidence="3">
    <location>
        <begin position="113"/>
        <end position="184"/>
    </location>
</feature>
<dbReference type="InterPro" id="IPR008269">
    <property type="entry name" value="Lon_proteolytic"/>
</dbReference>
<dbReference type="EC" id="3.4.21.53" evidence="1"/>
<sequence length="345" mass="38011">MTSRIKKRWIFLIIAFLFLHFYQLPFYYSQPGGAKVLNSVIDVEGGFKEEAGSFMLTTVQMGKANLFFYVWAHLSPYRMLYPEEQIRYEGETDEDYQHRQLMAMTGSQEVASIVAYEKAGKFIDFDYKGVLVTSIIEGMPASTVLQRGDHVVGVDGQEVTRAEQLINLLQGMEETDTVELSVMREGNLELVEIGFSAFPEEMNAPDGRVGIGISAPVTDRDVTFDPAVAIDTSQIGGPSAGLMFSLEIYNQLTEQDITKGYQIAGTGTINEEGKVGRIGGAKQKIVAADKAGADYFFAPNEEGASDSNYQEALLAAEDIGTSMKVIPIDYFDEALSFLESLPKKG</sequence>